<feature type="non-terminal residue" evidence="2">
    <location>
        <position position="80"/>
    </location>
</feature>
<dbReference type="GO" id="GO:0004519">
    <property type="term" value="F:endonuclease activity"/>
    <property type="evidence" value="ECO:0007669"/>
    <property type="project" value="UniProtKB-KW"/>
</dbReference>
<accession>A0ABT8UU10</accession>
<proteinExistence type="predicted"/>
<reference evidence="2" key="1">
    <citation type="submission" date="2023-07" db="EMBL/GenBank/DDBJ databases">
        <title>Mycolicibacterium sp. nov., a novel bacterial species.</title>
        <authorList>
            <person name="Cao Y."/>
        </authorList>
    </citation>
    <scope>NUCLEOTIDE SEQUENCE</scope>
    <source>
        <strain evidence="2">KC 300</strain>
    </source>
</reference>
<keyword evidence="2" id="KW-0255">Endonuclease</keyword>
<gene>
    <name evidence="2" type="ORF">Q2100_31235</name>
</gene>
<keyword evidence="3" id="KW-1185">Reference proteome</keyword>
<keyword evidence="2" id="KW-0378">Hydrolase</keyword>
<evidence type="ECO:0000256" key="1">
    <source>
        <dbReference type="SAM" id="MobiDB-lite"/>
    </source>
</evidence>
<sequence length="80" mass="8844">MKTYWSGSDGWRDRQLPDGTAVWTSPDGLTHTTEPGSRLQFPALCRPTAAVTVRGETVVATGVMMPRRSRTRAQDRAARI</sequence>
<keyword evidence="2" id="KW-0540">Nuclease</keyword>
<name>A0ABT8UU10_9MYCO</name>
<evidence type="ECO:0000313" key="2">
    <source>
        <dbReference type="EMBL" id="MDO3640255.1"/>
    </source>
</evidence>
<feature type="region of interest" description="Disordered" evidence="1">
    <location>
        <begin position="1"/>
        <end position="35"/>
    </location>
</feature>
<evidence type="ECO:0000313" key="3">
    <source>
        <dbReference type="Proteomes" id="UP001168823"/>
    </source>
</evidence>
<dbReference type="Proteomes" id="UP001168823">
    <property type="component" value="Unassembled WGS sequence"/>
</dbReference>
<dbReference type="EMBL" id="JAUMSQ010000524">
    <property type="protein sequence ID" value="MDO3640255.1"/>
    <property type="molecule type" value="Genomic_DNA"/>
</dbReference>
<comment type="caution">
    <text evidence="2">The sequence shown here is derived from an EMBL/GenBank/DDBJ whole genome shotgun (WGS) entry which is preliminary data.</text>
</comment>
<protein>
    <submittedName>
        <fullName evidence="2">HNH endonuclease</fullName>
    </submittedName>
</protein>
<organism evidence="2 3">
    <name type="scientific">Mycolicibacterium arseniciresistens</name>
    <dbReference type="NCBI Taxonomy" id="3062257"/>
    <lineage>
        <taxon>Bacteria</taxon>
        <taxon>Bacillati</taxon>
        <taxon>Actinomycetota</taxon>
        <taxon>Actinomycetes</taxon>
        <taxon>Mycobacteriales</taxon>
        <taxon>Mycobacteriaceae</taxon>
        <taxon>Mycolicibacterium</taxon>
    </lineage>
</organism>